<evidence type="ECO:0000313" key="4">
    <source>
        <dbReference type="Proteomes" id="UP000515493"/>
    </source>
</evidence>
<reference evidence="2 4" key="1">
    <citation type="submission" date="2020-07" db="EMBL/GenBank/DDBJ databases">
        <authorList>
            <person name="Teixeira M."/>
        </authorList>
    </citation>
    <scope>NUCLEOTIDE SEQUENCE</scope>
    <source>
        <strain evidence="3">1</strain>
        <strain evidence="2">Xanthomonas sp. CPBF 367</strain>
    </source>
</reference>
<dbReference type="KEGG" id="xeu:XSP_001044"/>
<dbReference type="GeneID" id="79388380"/>
<dbReference type="Proteomes" id="UP000515493">
    <property type="component" value="Chromosome"/>
</dbReference>
<organism evidence="2">
    <name type="scientific">Xanthomonas euroxanthea</name>
    <dbReference type="NCBI Taxonomy" id="2259622"/>
    <lineage>
        <taxon>Bacteria</taxon>
        <taxon>Pseudomonadati</taxon>
        <taxon>Pseudomonadota</taxon>
        <taxon>Gammaproteobacteria</taxon>
        <taxon>Lysobacterales</taxon>
        <taxon>Lysobacteraceae</taxon>
        <taxon>Xanthomonas</taxon>
    </lineage>
</organism>
<protein>
    <submittedName>
        <fullName evidence="2">DUF1828 domain-containing protein</fullName>
    </submittedName>
</protein>
<feature type="domain" description="DUF1828" evidence="1">
    <location>
        <begin position="22"/>
        <end position="113"/>
    </location>
</feature>
<dbReference type="EMBL" id="LR824641">
    <property type="protein sequence ID" value="CAD0317731.1"/>
    <property type="molecule type" value="Genomic_DNA"/>
</dbReference>
<evidence type="ECO:0000313" key="3">
    <source>
        <dbReference type="EMBL" id="CAD1788739.1"/>
    </source>
</evidence>
<sequence>MKIDLCRHLNTRITQEGFLVETPFCYYDHDHVIVYAKRNQDGTYLLTENGEAAERLSFDGVEVDSERITRWLHEMTVSLNVSWNHNDQSIEVLCSESDVSLAVFRIAEAAVQVQALTATRAQRSESSFKIEMLAILREVAIESGVGVAYNQKINDFAADAVFHASRPIAIVLASTKERLLEAELMWSTVQRRNDNVDVIAVIESPEKVGKLEADRAPFYTSKVLSFKGNAWRMQEAFLSSLRTVN</sequence>
<gene>
    <name evidence="2" type="ORF">XSP_001044</name>
</gene>
<accession>A0A8E4DRR0</accession>
<dbReference type="RefSeq" id="WP_119130839.1">
    <property type="nucleotide sequence ID" value="NZ_LR861803.1"/>
</dbReference>
<proteinExistence type="predicted"/>
<dbReference type="AlphaFoldDB" id="A0A8E4DRR0"/>
<name>A0A8E4DRR0_9XANT</name>
<evidence type="ECO:0000259" key="1">
    <source>
        <dbReference type="Pfam" id="PF08861"/>
    </source>
</evidence>
<dbReference type="Pfam" id="PF08861">
    <property type="entry name" value="DUF1828"/>
    <property type="match status" value="1"/>
</dbReference>
<dbReference type="InterPro" id="IPR014960">
    <property type="entry name" value="DUF1828"/>
</dbReference>
<evidence type="ECO:0000313" key="2">
    <source>
        <dbReference type="EMBL" id="CAD0317731.1"/>
    </source>
</evidence>
<dbReference type="EMBL" id="LR861803">
    <property type="protein sequence ID" value="CAD1788739.1"/>
    <property type="molecule type" value="Genomic_DNA"/>
</dbReference>